<gene>
    <name evidence="11" type="ORF">D9757_008269</name>
</gene>
<feature type="compositionally biased region" description="Basic and acidic residues" evidence="9">
    <location>
        <begin position="1193"/>
        <end position="1207"/>
    </location>
</feature>
<dbReference type="GO" id="GO:0000743">
    <property type="term" value="P:nuclear migration involved in conjugation with cellular fusion"/>
    <property type="evidence" value="ECO:0007669"/>
    <property type="project" value="TreeGrafter"/>
</dbReference>
<comment type="subcellular location">
    <subcellularLocation>
        <location evidence="1">Cytoplasm</location>
        <location evidence="1">Cytoskeleton</location>
    </subcellularLocation>
</comment>
<protein>
    <recommendedName>
        <fullName evidence="10">CAP-Gly domain-containing protein</fullName>
    </recommendedName>
</protein>
<dbReference type="PROSITE" id="PS50245">
    <property type="entry name" value="CAP_GLY_2"/>
    <property type="match status" value="1"/>
</dbReference>
<reference evidence="11 12" key="1">
    <citation type="journal article" date="2020" name="ISME J.">
        <title>Uncovering the hidden diversity of litter-decomposition mechanisms in mushroom-forming fungi.</title>
        <authorList>
            <person name="Floudas D."/>
            <person name="Bentzer J."/>
            <person name="Ahren D."/>
            <person name="Johansson T."/>
            <person name="Persson P."/>
            <person name="Tunlid A."/>
        </authorList>
    </citation>
    <scope>NUCLEOTIDE SEQUENCE [LARGE SCALE GENOMIC DNA]</scope>
    <source>
        <strain evidence="11 12">CBS 406.79</strain>
    </source>
</reference>
<comment type="caution">
    <text evidence="11">The sequence shown here is derived from an EMBL/GenBank/DDBJ whole genome shotgun (WGS) entry which is preliminary data.</text>
</comment>
<dbReference type="GO" id="GO:0051301">
    <property type="term" value="P:cell division"/>
    <property type="evidence" value="ECO:0007669"/>
    <property type="project" value="UniProtKB-KW"/>
</dbReference>
<evidence type="ECO:0000256" key="3">
    <source>
        <dbReference type="ARBA" id="ARBA00022490"/>
    </source>
</evidence>
<evidence type="ECO:0000256" key="1">
    <source>
        <dbReference type="ARBA" id="ARBA00004245"/>
    </source>
</evidence>
<keyword evidence="6 8" id="KW-0175">Coiled coil</keyword>
<dbReference type="Gene3D" id="2.30.30.190">
    <property type="entry name" value="CAP Gly-rich-like domain"/>
    <property type="match status" value="1"/>
</dbReference>
<dbReference type="EMBL" id="JAACJN010000090">
    <property type="protein sequence ID" value="KAF5376572.1"/>
    <property type="molecule type" value="Genomic_DNA"/>
</dbReference>
<keyword evidence="5" id="KW-0243">Dynein</keyword>
<dbReference type="SMART" id="SM01052">
    <property type="entry name" value="CAP_GLY"/>
    <property type="match status" value="1"/>
</dbReference>
<feature type="coiled-coil region" evidence="8">
    <location>
        <begin position="451"/>
        <end position="496"/>
    </location>
</feature>
<dbReference type="GO" id="GO:0030286">
    <property type="term" value="C:dynein complex"/>
    <property type="evidence" value="ECO:0007669"/>
    <property type="project" value="UniProtKB-KW"/>
</dbReference>
<dbReference type="InterPro" id="IPR036859">
    <property type="entry name" value="CAP-Gly_dom_sf"/>
</dbReference>
<keyword evidence="12" id="KW-1185">Reference proteome</keyword>
<name>A0A8H5H4H3_9AGAR</name>
<feature type="compositionally biased region" description="Acidic residues" evidence="9">
    <location>
        <begin position="1170"/>
        <end position="1192"/>
    </location>
</feature>
<accession>A0A8H5H4H3</accession>
<keyword evidence="4" id="KW-0493">Microtubule</keyword>
<proteinExistence type="inferred from homology"/>
<comment type="similarity">
    <text evidence="2">Belongs to the dynactin 150 kDa subunit family.</text>
</comment>
<dbReference type="GO" id="GO:0005814">
    <property type="term" value="C:centriole"/>
    <property type="evidence" value="ECO:0007669"/>
    <property type="project" value="UniProtKB-SubCell"/>
</dbReference>
<dbReference type="PROSITE" id="PS00845">
    <property type="entry name" value="CAP_GLY_1"/>
    <property type="match status" value="1"/>
</dbReference>
<feature type="domain" description="CAP-Gly" evidence="10">
    <location>
        <begin position="28"/>
        <end position="72"/>
    </location>
</feature>
<dbReference type="OrthoDB" id="2130750at2759"/>
<feature type="coiled-coil region" evidence="8">
    <location>
        <begin position="971"/>
        <end position="1071"/>
    </location>
</feature>
<dbReference type="Pfam" id="PF12455">
    <property type="entry name" value="Dynactin"/>
    <property type="match status" value="2"/>
</dbReference>
<feature type="compositionally biased region" description="Polar residues" evidence="9">
    <location>
        <begin position="128"/>
        <end position="144"/>
    </location>
</feature>
<evidence type="ECO:0000256" key="2">
    <source>
        <dbReference type="ARBA" id="ARBA00011010"/>
    </source>
</evidence>
<sequence>MSTPILDPPLGTIVDVSNVGKGVIRFSGPTEFKPGKWIGIELDEQRGKNDGSVEGVRYFNCKNGIGYGVFVRPGQVKKILGNERPQQSAKQAARPSLGHQRTNSNSLRASPATSSSSRSASPAKAQQKIASSPPSRLGQPSPTKKPSLHQPRRSITLKQPVTVLVDRPASRVSSPLTSSPLTHALDSPKPEPPPPILAVDDNHDTVQSLQAKIRVLENKRSADALHIRGLETRLSEAEAFVSLRPKLQAKLQQQQTELIDLRRQLTETAQLVKINEDRAFEREEQLELAMLDKEMAEEKKEICEAEVEDLKERLAIAEVELEVLREEAEQEEQEQGEGKDIPRLDNNIITSLPYIQLEKQNERLKEALLRLRDITQETDSEQKQRILEMERDIEGFDQLRQEYELTQTKLSTADTQVEHLKVQLDDALGAEDMLVTLTERNLVLGEKIEEMRITIEDLEALKELSDELEENHVETEKALTEEIDSLQTQLSTSQLQMAALSDACADYEGTIGQFRELVERLQSELSSLRLSTATAESASASALSQTAVILSANIKLQSTASKNQARMVELELKKLEARELKEQLGVLELYLPAVYSEQSTGDQGEAGQTANGTPRGDRDALRAYMFFQRIGWKANIINAIVAQAHGLPESLDSSEGGISEQLVGVCEMRGRLSGLCTLCKRFAAILRRAEPEMWLGIGKLYRELAPLEKRLDLHVDLLSRDEFRERECVSDIVKIQAQFNHLAEIYFSEYFSGSYSGYGYDVGERQLGSIALFDLDLDMFAASVGMMKTAVEALLKEDEFATEADYGGFDIHAELFGPLQKLLERSKSAKQMSKKMAKRLEELTDPTSGSPGALKAVLLAQMESCGNLVGELVNFGIALAQQTLPHLADVRASKSPFRLTNILGYAKQQASQIASSTAFKPGTLWYEAVGSIISQLLSESSKLLPLTLDPENVFKITGPHPHPWVTRVTDVQRLSMVNVEAERRIASLNDEVQSLVRTLKTRDQATQELNVKVELMERRGEQAKKQSEIIQNLEGELGKARKQEKAYEEAMEQLQADLDMLEKENGKLKGIVSSAGVAVSGDNLRGSGHAGTIEGEALPGIGPGVGGAQADGSSLDQAQLFDQYNALRGTLRFLRMENAYLKGQDLLKIIQVLPPILEPHRSFSTPPLDPSEESDTDDTGSEAEEVDNEDHDEQSLEVKSRRKDHPESILLADGTSIPDDYPRPSLATETKILYRSVMQYSSSPRVVDLSEINRRRLEASLLCGIEQERKGQTGTNENTRRGLWMPQKRKPAQQLLDRKIKGERLGFKVKGLMARVEKANIISVV</sequence>
<evidence type="ECO:0000256" key="9">
    <source>
        <dbReference type="SAM" id="MobiDB-lite"/>
    </source>
</evidence>
<dbReference type="PANTHER" id="PTHR18916">
    <property type="entry name" value="DYNACTIN 1-RELATED MICROTUBULE-BINDING"/>
    <property type="match status" value="1"/>
</dbReference>
<evidence type="ECO:0000313" key="12">
    <source>
        <dbReference type="Proteomes" id="UP000518752"/>
    </source>
</evidence>
<dbReference type="InterPro" id="IPR000938">
    <property type="entry name" value="CAP-Gly_domain"/>
</dbReference>
<evidence type="ECO:0000256" key="6">
    <source>
        <dbReference type="ARBA" id="ARBA00023054"/>
    </source>
</evidence>
<organism evidence="11 12">
    <name type="scientific">Collybiopsis confluens</name>
    <dbReference type="NCBI Taxonomy" id="2823264"/>
    <lineage>
        <taxon>Eukaryota</taxon>
        <taxon>Fungi</taxon>
        <taxon>Dikarya</taxon>
        <taxon>Basidiomycota</taxon>
        <taxon>Agaricomycotina</taxon>
        <taxon>Agaricomycetes</taxon>
        <taxon>Agaricomycetidae</taxon>
        <taxon>Agaricales</taxon>
        <taxon>Marasmiineae</taxon>
        <taxon>Omphalotaceae</taxon>
        <taxon>Collybiopsis</taxon>
    </lineage>
</organism>
<feature type="region of interest" description="Disordered" evidence="9">
    <location>
        <begin position="1161"/>
        <end position="1224"/>
    </location>
</feature>
<dbReference type="Pfam" id="PF01302">
    <property type="entry name" value="CAP_GLY"/>
    <property type="match status" value="1"/>
</dbReference>
<evidence type="ECO:0000256" key="5">
    <source>
        <dbReference type="ARBA" id="ARBA00023017"/>
    </source>
</evidence>
<dbReference type="GO" id="GO:0005819">
    <property type="term" value="C:spindle"/>
    <property type="evidence" value="ECO:0007669"/>
    <property type="project" value="UniProtKB-SubCell"/>
</dbReference>
<evidence type="ECO:0000259" key="10">
    <source>
        <dbReference type="PROSITE" id="PS50245"/>
    </source>
</evidence>
<evidence type="ECO:0000313" key="11">
    <source>
        <dbReference type="EMBL" id="KAF5376572.1"/>
    </source>
</evidence>
<keyword evidence="7" id="KW-0206">Cytoskeleton</keyword>
<dbReference type="Proteomes" id="UP000518752">
    <property type="component" value="Unassembled WGS sequence"/>
</dbReference>
<evidence type="ECO:0000256" key="7">
    <source>
        <dbReference type="ARBA" id="ARBA00023212"/>
    </source>
</evidence>
<dbReference type="GO" id="GO:0005874">
    <property type="term" value="C:microtubule"/>
    <property type="evidence" value="ECO:0007669"/>
    <property type="project" value="UniProtKB-KW"/>
</dbReference>
<dbReference type="PANTHER" id="PTHR18916:SF85">
    <property type="entry name" value="TUBULIN-FOLDING COFACTOR B"/>
    <property type="match status" value="1"/>
</dbReference>
<feature type="region of interest" description="Disordered" evidence="9">
    <location>
        <begin position="80"/>
        <end position="195"/>
    </location>
</feature>
<dbReference type="GO" id="GO:0000132">
    <property type="term" value="P:establishment of mitotic spindle orientation"/>
    <property type="evidence" value="ECO:0007669"/>
    <property type="project" value="TreeGrafter"/>
</dbReference>
<feature type="compositionally biased region" description="Polar residues" evidence="9">
    <location>
        <begin position="171"/>
        <end position="181"/>
    </location>
</feature>
<keyword evidence="3" id="KW-0963">Cytoplasm</keyword>
<dbReference type="InterPro" id="IPR022157">
    <property type="entry name" value="Dynactin"/>
</dbReference>
<feature type="compositionally biased region" description="Low complexity" evidence="9">
    <location>
        <begin position="104"/>
        <end position="125"/>
    </location>
</feature>
<dbReference type="SUPFAM" id="SSF74924">
    <property type="entry name" value="Cap-Gly domain"/>
    <property type="match status" value="1"/>
</dbReference>
<evidence type="ECO:0000256" key="8">
    <source>
        <dbReference type="SAM" id="Coils"/>
    </source>
</evidence>
<dbReference type="GO" id="GO:0005816">
    <property type="term" value="C:spindle pole body"/>
    <property type="evidence" value="ECO:0007669"/>
    <property type="project" value="TreeGrafter"/>
</dbReference>
<evidence type="ECO:0000256" key="4">
    <source>
        <dbReference type="ARBA" id="ARBA00022701"/>
    </source>
</evidence>
<feature type="coiled-coil region" evidence="8">
    <location>
        <begin position="244"/>
        <end position="384"/>
    </location>
</feature>
<dbReference type="GO" id="GO:0051286">
    <property type="term" value="C:cell tip"/>
    <property type="evidence" value="ECO:0007669"/>
    <property type="project" value="TreeGrafter"/>
</dbReference>